<dbReference type="CDD" id="cd00157">
    <property type="entry name" value="Rho"/>
    <property type="match status" value="1"/>
</dbReference>
<dbReference type="GO" id="GO:0005525">
    <property type="term" value="F:GTP binding"/>
    <property type="evidence" value="ECO:0007669"/>
    <property type="project" value="UniProtKB-KW"/>
</dbReference>
<dbReference type="InterPro" id="IPR003578">
    <property type="entry name" value="Small_GTPase_Rho"/>
</dbReference>
<evidence type="ECO:0000256" key="7">
    <source>
        <dbReference type="ARBA" id="ARBA00023136"/>
    </source>
</evidence>
<keyword evidence="7" id="KW-0472">Membrane</keyword>
<protein>
    <recommendedName>
        <fullName evidence="12">Ras-like GTP-binding protein RhoL</fullName>
    </recommendedName>
</protein>
<dbReference type="PANTHER" id="PTHR24072">
    <property type="entry name" value="RHO FAMILY GTPASE"/>
    <property type="match status" value="1"/>
</dbReference>
<evidence type="ECO:0000313" key="11">
    <source>
        <dbReference type="Proteomes" id="UP000617340"/>
    </source>
</evidence>
<dbReference type="GO" id="GO:0022412">
    <property type="term" value="P:cellular process involved in reproduction in multicellular organism"/>
    <property type="evidence" value="ECO:0007669"/>
    <property type="project" value="UniProtKB-ARBA"/>
</dbReference>
<dbReference type="SMART" id="SM00175">
    <property type="entry name" value="RAB"/>
    <property type="match status" value="1"/>
</dbReference>
<dbReference type="SUPFAM" id="SSF52540">
    <property type="entry name" value="P-loop containing nucleoside triphosphate hydrolases"/>
    <property type="match status" value="1"/>
</dbReference>
<keyword evidence="5" id="KW-0547">Nucleotide-binding</keyword>
<dbReference type="PROSITE" id="PS51419">
    <property type="entry name" value="RAB"/>
    <property type="match status" value="1"/>
</dbReference>
<dbReference type="PROSITE" id="PS51420">
    <property type="entry name" value="RHO"/>
    <property type="match status" value="1"/>
</dbReference>
<evidence type="ECO:0000256" key="4">
    <source>
        <dbReference type="ARBA" id="ARBA00022481"/>
    </source>
</evidence>
<dbReference type="GO" id="GO:0003924">
    <property type="term" value="F:GTPase activity"/>
    <property type="evidence" value="ECO:0007669"/>
    <property type="project" value="InterPro"/>
</dbReference>
<dbReference type="GO" id="GO:0007264">
    <property type="term" value="P:small GTPase-mediated signal transduction"/>
    <property type="evidence" value="ECO:0007669"/>
    <property type="project" value="InterPro"/>
</dbReference>
<dbReference type="GO" id="GO:0001667">
    <property type="term" value="P:ameboidal-type cell migration"/>
    <property type="evidence" value="ECO:0007669"/>
    <property type="project" value="UniProtKB-ARBA"/>
</dbReference>
<sequence>MQRKSEDVVLHVKAGANWLQDKRLDVGKKKNGNMSRRNKPIKITAVGDGMVGKTCMLITYTTKKFPTEYVPTVFDNYADIIRLDSQEFDITLWDTAGQEDYERLRPLSYPNTDCFLLCFSISARSSYENVASKCLTTHFYFVEFKKNRFLSYNLVFFGIPLGTKSDLRDQDNLDIITPQECKKMKKKIKASKYVECSAVKQEGLENVFVEAIRAVLKKPPSRKLCYIF</sequence>
<name>A0A834NKL6_VESGE</name>
<comment type="caution">
    <text evidence="10">The sequence shown here is derived from an EMBL/GenBank/DDBJ whole genome shotgun (WGS) entry which is preliminary data.</text>
</comment>
<organism evidence="10 11">
    <name type="scientific">Vespula germanica</name>
    <name type="common">German yellow jacket</name>
    <name type="synonym">Paravespula germanica</name>
    <dbReference type="NCBI Taxonomy" id="30212"/>
    <lineage>
        <taxon>Eukaryota</taxon>
        <taxon>Metazoa</taxon>
        <taxon>Ecdysozoa</taxon>
        <taxon>Arthropoda</taxon>
        <taxon>Hexapoda</taxon>
        <taxon>Insecta</taxon>
        <taxon>Pterygota</taxon>
        <taxon>Neoptera</taxon>
        <taxon>Endopterygota</taxon>
        <taxon>Hymenoptera</taxon>
        <taxon>Apocrita</taxon>
        <taxon>Aculeata</taxon>
        <taxon>Vespoidea</taxon>
        <taxon>Vespidae</taxon>
        <taxon>Vespinae</taxon>
        <taxon>Vespula</taxon>
    </lineage>
</organism>
<comment type="similarity">
    <text evidence="2">Belongs to the small GTPase superfamily. Rho family.</text>
</comment>
<dbReference type="SMART" id="SM00173">
    <property type="entry name" value="RAS"/>
    <property type="match status" value="1"/>
</dbReference>
<proteinExistence type="inferred from homology"/>
<dbReference type="PROSITE" id="PS51421">
    <property type="entry name" value="RAS"/>
    <property type="match status" value="1"/>
</dbReference>
<reference evidence="10" key="1">
    <citation type="journal article" date="2020" name="G3 (Bethesda)">
        <title>High-Quality Assemblies for Three Invasive Social Wasps from the &lt;i&gt;Vespula&lt;/i&gt; Genus.</title>
        <authorList>
            <person name="Harrop T.W.R."/>
            <person name="Guhlin J."/>
            <person name="McLaughlin G.M."/>
            <person name="Permina E."/>
            <person name="Stockwell P."/>
            <person name="Gilligan J."/>
            <person name="Le Lec M.F."/>
            <person name="Gruber M.A.M."/>
            <person name="Quinn O."/>
            <person name="Lovegrove M."/>
            <person name="Duncan E.J."/>
            <person name="Remnant E.J."/>
            <person name="Van Eeckhoven J."/>
            <person name="Graham B."/>
            <person name="Knapp R.A."/>
            <person name="Langford K.W."/>
            <person name="Kronenberg Z."/>
            <person name="Press M.O."/>
            <person name="Eacker S.M."/>
            <person name="Wilson-Rankin E.E."/>
            <person name="Purcell J."/>
            <person name="Lester P.J."/>
            <person name="Dearden P.K."/>
        </authorList>
    </citation>
    <scope>NUCLEOTIDE SEQUENCE</scope>
    <source>
        <strain evidence="10">Linc-1</strain>
    </source>
</reference>
<evidence type="ECO:0000313" key="10">
    <source>
        <dbReference type="EMBL" id="KAF7413595.1"/>
    </source>
</evidence>
<dbReference type="AlphaFoldDB" id="A0A834NKL6"/>
<dbReference type="SMART" id="SM00174">
    <property type="entry name" value="RHO"/>
    <property type="match status" value="1"/>
</dbReference>
<evidence type="ECO:0000256" key="3">
    <source>
        <dbReference type="ARBA" id="ARBA00022475"/>
    </source>
</evidence>
<dbReference type="PRINTS" id="PR00449">
    <property type="entry name" value="RASTRNSFRMNG"/>
</dbReference>
<dbReference type="GO" id="GO:0005886">
    <property type="term" value="C:plasma membrane"/>
    <property type="evidence" value="ECO:0007669"/>
    <property type="project" value="UniProtKB-SubCell"/>
</dbReference>
<dbReference type="EMBL" id="JACSDZ010000002">
    <property type="protein sequence ID" value="KAF7413595.1"/>
    <property type="molecule type" value="Genomic_DNA"/>
</dbReference>
<keyword evidence="6" id="KW-0342">GTP-binding</keyword>
<dbReference type="NCBIfam" id="TIGR00231">
    <property type="entry name" value="small_GTP"/>
    <property type="match status" value="1"/>
</dbReference>
<comment type="subcellular location">
    <subcellularLocation>
        <location evidence="1">Cell membrane</location>
        <topology evidence="1">Lipid-anchor</topology>
        <orientation evidence="1">Cytoplasmic side</orientation>
    </subcellularLocation>
</comment>
<evidence type="ECO:0008006" key="12">
    <source>
        <dbReference type="Google" id="ProtNLM"/>
    </source>
</evidence>
<dbReference type="GO" id="GO:0035099">
    <property type="term" value="P:hemocyte migration"/>
    <property type="evidence" value="ECO:0007669"/>
    <property type="project" value="UniProtKB-ARBA"/>
</dbReference>
<keyword evidence="4" id="KW-0488">Methylation</keyword>
<evidence type="ECO:0000256" key="9">
    <source>
        <dbReference type="ARBA" id="ARBA00023289"/>
    </source>
</evidence>
<dbReference type="FunFam" id="3.40.50.300:FF:000983">
    <property type="entry name" value="Rho family GTPase"/>
    <property type="match status" value="1"/>
</dbReference>
<dbReference type="InterPro" id="IPR027417">
    <property type="entry name" value="P-loop_NTPase"/>
</dbReference>
<keyword evidence="11" id="KW-1185">Reference proteome</keyword>
<dbReference type="GO" id="GO:0003006">
    <property type="term" value="P:developmental process involved in reproduction"/>
    <property type="evidence" value="ECO:0007669"/>
    <property type="project" value="UniProtKB-ARBA"/>
</dbReference>
<gene>
    <name evidence="10" type="ORF">HZH68_002084</name>
</gene>
<evidence type="ECO:0000256" key="6">
    <source>
        <dbReference type="ARBA" id="ARBA00023134"/>
    </source>
</evidence>
<keyword evidence="9" id="KW-0636">Prenylation</keyword>
<dbReference type="InterPro" id="IPR005225">
    <property type="entry name" value="Small_GTP-bd"/>
</dbReference>
<dbReference type="InterPro" id="IPR001806">
    <property type="entry name" value="Small_GTPase"/>
</dbReference>
<dbReference type="Gene3D" id="3.40.50.300">
    <property type="entry name" value="P-loop containing nucleotide triphosphate hydrolases"/>
    <property type="match status" value="1"/>
</dbReference>
<dbReference type="Proteomes" id="UP000617340">
    <property type="component" value="Unassembled WGS sequence"/>
</dbReference>
<keyword evidence="8" id="KW-0449">Lipoprotein</keyword>
<evidence type="ECO:0000256" key="2">
    <source>
        <dbReference type="ARBA" id="ARBA00010142"/>
    </source>
</evidence>
<evidence type="ECO:0000256" key="8">
    <source>
        <dbReference type="ARBA" id="ARBA00023288"/>
    </source>
</evidence>
<dbReference type="GO" id="GO:0035006">
    <property type="term" value="P:melanization defense response"/>
    <property type="evidence" value="ECO:0007669"/>
    <property type="project" value="UniProtKB-ARBA"/>
</dbReference>
<dbReference type="Pfam" id="PF00071">
    <property type="entry name" value="Ras"/>
    <property type="match status" value="1"/>
</dbReference>
<evidence type="ECO:0000256" key="1">
    <source>
        <dbReference type="ARBA" id="ARBA00004342"/>
    </source>
</evidence>
<keyword evidence="3" id="KW-1003">Cell membrane</keyword>
<accession>A0A834NKL6</accession>
<evidence type="ECO:0000256" key="5">
    <source>
        <dbReference type="ARBA" id="ARBA00022741"/>
    </source>
</evidence>